<dbReference type="PANTHER" id="PTHR43344">
    <property type="entry name" value="PHOSPHOSERINE PHOSPHATASE"/>
    <property type="match status" value="1"/>
</dbReference>
<dbReference type="PANTHER" id="PTHR43344:SF13">
    <property type="entry name" value="PHOSPHATASE RV3661-RELATED"/>
    <property type="match status" value="1"/>
</dbReference>
<evidence type="ECO:0000313" key="7">
    <source>
        <dbReference type="Proteomes" id="UP001501509"/>
    </source>
</evidence>
<keyword evidence="4" id="KW-0460">Magnesium</keyword>
<sequence>MHHTYVIVSNLHIFDMDGTLLAGSTANLEVARQLGTLPELHALEARFAAGTLDTRGFSAAIHALWRTLTPAHVAAAYTAGPWLNGIADVTADIRRRGERSAVITMSPDFFAHHLLDLGFDEVAASRFPPPPFTAPLDPAGVLTPADKVRITDDLRTRYGLTHAQCVAYGDSMSDAPLFRHLTNTVAVNADHHLADIAAADYRGDDLTHAYHLGRALLDNPPAPHHTDPQRPRRPTRR</sequence>
<protein>
    <recommendedName>
        <fullName evidence="8">Hydrolase</fullName>
    </recommendedName>
</protein>
<dbReference type="Gene3D" id="3.40.50.1000">
    <property type="entry name" value="HAD superfamily/HAD-like"/>
    <property type="match status" value="1"/>
</dbReference>
<dbReference type="InterPro" id="IPR050582">
    <property type="entry name" value="HAD-like_SerB"/>
</dbReference>
<reference evidence="7" key="1">
    <citation type="journal article" date="2019" name="Int. J. Syst. Evol. Microbiol.">
        <title>The Global Catalogue of Microorganisms (GCM) 10K type strain sequencing project: providing services to taxonomists for standard genome sequencing and annotation.</title>
        <authorList>
            <consortium name="The Broad Institute Genomics Platform"/>
            <consortium name="The Broad Institute Genome Sequencing Center for Infectious Disease"/>
            <person name="Wu L."/>
            <person name="Ma J."/>
        </authorList>
    </citation>
    <scope>NUCLEOTIDE SEQUENCE [LARGE SCALE GENOMIC DNA]</scope>
    <source>
        <strain evidence="7">JCM 6833</strain>
    </source>
</reference>
<comment type="caution">
    <text evidence="6">The sequence shown here is derived from an EMBL/GenBank/DDBJ whole genome shotgun (WGS) entry which is preliminary data.</text>
</comment>
<dbReference type="SUPFAM" id="SSF56784">
    <property type="entry name" value="HAD-like"/>
    <property type="match status" value="1"/>
</dbReference>
<keyword evidence="3" id="KW-0378">Hydrolase</keyword>
<dbReference type="Pfam" id="PF12710">
    <property type="entry name" value="HAD"/>
    <property type="match status" value="1"/>
</dbReference>
<keyword evidence="7" id="KW-1185">Reference proteome</keyword>
<feature type="region of interest" description="Disordered" evidence="5">
    <location>
        <begin position="215"/>
        <end position="237"/>
    </location>
</feature>
<evidence type="ECO:0000256" key="5">
    <source>
        <dbReference type="SAM" id="MobiDB-lite"/>
    </source>
</evidence>
<evidence type="ECO:0008006" key="8">
    <source>
        <dbReference type="Google" id="ProtNLM"/>
    </source>
</evidence>
<dbReference type="InterPro" id="IPR023214">
    <property type="entry name" value="HAD_sf"/>
</dbReference>
<keyword evidence="2" id="KW-0479">Metal-binding</keyword>
<evidence type="ECO:0000256" key="3">
    <source>
        <dbReference type="ARBA" id="ARBA00022801"/>
    </source>
</evidence>
<evidence type="ECO:0000256" key="2">
    <source>
        <dbReference type="ARBA" id="ARBA00022723"/>
    </source>
</evidence>
<accession>A0ABP6BXY4</accession>
<evidence type="ECO:0000256" key="1">
    <source>
        <dbReference type="ARBA" id="ARBA00009184"/>
    </source>
</evidence>
<dbReference type="InterPro" id="IPR036412">
    <property type="entry name" value="HAD-like_sf"/>
</dbReference>
<organism evidence="6 7">
    <name type="scientific">Actinomadura fulvescens</name>
    <dbReference type="NCBI Taxonomy" id="46160"/>
    <lineage>
        <taxon>Bacteria</taxon>
        <taxon>Bacillati</taxon>
        <taxon>Actinomycetota</taxon>
        <taxon>Actinomycetes</taxon>
        <taxon>Streptosporangiales</taxon>
        <taxon>Thermomonosporaceae</taxon>
        <taxon>Actinomadura</taxon>
    </lineage>
</organism>
<comment type="similarity">
    <text evidence="1">Belongs to the HAD-like hydrolase superfamily. SerB family.</text>
</comment>
<evidence type="ECO:0000313" key="6">
    <source>
        <dbReference type="EMBL" id="GAA2592844.1"/>
    </source>
</evidence>
<name>A0ABP6BXY4_9ACTN</name>
<evidence type="ECO:0000256" key="4">
    <source>
        <dbReference type="ARBA" id="ARBA00022842"/>
    </source>
</evidence>
<proteinExistence type="inferred from homology"/>
<dbReference type="EMBL" id="BAAATD010000003">
    <property type="protein sequence ID" value="GAA2592844.1"/>
    <property type="molecule type" value="Genomic_DNA"/>
</dbReference>
<gene>
    <name evidence="6" type="ORF">GCM10010411_27410</name>
</gene>
<dbReference type="Proteomes" id="UP001501509">
    <property type="component" value="Unassembled WGS sequence"/>
</dbReference>